<keyword evidence="14" id="KW-1185">Reference proteome</keyword>
<keyword evidence="7 11" id="KW-0833">Ubl conjugation pathway</keyword>
<evidence type="ECO:0000313" key="15">
    <source>
        <dbReference type="WBParaSite" id="PSU_v2.g16553.t1"/>
    </source>
</evidence>
<dbReference type="InterPro" id="IPR035983">
    <property type="entry name" value="Hect_E3_ubiquitin_ligase"/>
</dbReference>
<dbReference type="Pfam" id="PF06025">
    <property type="entry name" value="DUF913"/>
    <property type="match status" value="1"/>
</dbReference>
<dbReference type="SUPFAM" id="SSF48371">
    <property type="entry name" value="ARM repeat"/>
    <property type="match status" value="1"/>
</dbReference>
<dbReference type="PANTHER" id="PTHR11254:SF67">
    <property type="entry name" value="E3 UBIQUITIN-PROTEIN LIGASE HUWE1"/>
    <property type="match status" value="1"/>
</dbReference>
<dbReference type="GO" id="GO:0061630">
    <property type="term" value="F:ubiquitin protein ligase activity"/>
    <property type="evidence" value="ECO:0007669"/>
    <property type="project" value="UniProtKB-EC"/>
</dbReference>
<dbReference type="FunFam" id="3.30.2410.10:FF:000004">
    <property type="entry name" value="E3 ubiquitin-protein ligase HUWE1, variant"/>
    <property type="match status" value="1"/>
</dbReference>
<feature type="compositionally biased region" description="Acidic residues" evidence="12">
    <location>
        <begin position="2166"/>
        <end position="2209"/>
    </location>
</feature>
<dbReference type="Gene3D" id="3.30.2410.10">
    <property type="entry name" value="Hect, E3 ligase catalytic domain"/>
    <property type="match status" value="1"/>
</dbReference>
<dbReference type="SUPFAM" id="SSF56204">
    <property type="entry name" value="Hect, E3 ligase catalytic domain"/>
    <property type="match status" value="1"/>
</dbReference>
<dbReference type="GO" id="GO:0006511">
    <property type="term" value="P:ubiquitin-dependent protein catabolic process"/>
    <property type="evidence" value="ECO:0007669"/>
    <property type="project" value="TreeGrafter"/>
</dbReference>
<accession>A0A914YAU9</accession>
<evidence type="ECO:0000256" key="11">
    <source>
        <dbReference type="PROSITE-ProRule" id="PRU00104"/>
    </source>
</evidence>
<feature type="region of interest" description="Disordered" evidence="12">
    <location>
        <begin position="1983"/>
        <end position="2004"/>
    </location>
</feature>
<evidence type="ECO:0000256" key="5">
    <source>
        <dbReference type="ARBA" id="ARBA00022448"/>
    </source>
</evidence>
<evidence type="ECO:0000256" key="8">
    <source>
        <dbReference type="ARBA" id="ARBA00022816"/>
    </source>
</evidence>
<comment type="similarity">
    <text evidence="10">Belongs to the UPL family. TOM1/PTR1 subfamily.</text>
</comment>
<dbReference type="InterPro" id="IPR010309">
    <property type="entry name" value="E3_Ub_ligase_DUF908"/>
</dbReference>
<dbReference type="GO" id="GO:0005634">
    <property type="term" value="C:nucleus"/>
    <property type="evidence" value="ECO:0007669"/>
    <property type="project" value="UniProtKB-SubCell"/>
</dbReference>
<dbReference type="SMART" id="SM00119">
    <property type="entry name" value="HECTc"/>
    <property type="match status" value="1"/>
</dbReference>
<dbReference type="GO" id="GO:0051028">
    <property type="term" value="P:mRNA transport"/>
    <property type="evidence" value="ECO:0007669"/>
    <property type="project" value="UniProtKB-KW"/>
</dbReference>
<keyword evidence="5" id="KW-0813">Transport</keyword>
<evidence type="ECO:0000256" key="4">
    <source>
        <dbReference type="ARBA" id="ARBA00012485"/>
    </source>
</evidence>
<feature type="region of interest" description="Disordered" evidence="12">
    <location>
        <begin position="1813"/>
        <end position="1838"/>
    </location>
</feature>
<keyword evidence="6" id="KW-0808">Transferase</keyword>
<evidence type="ECO:0000256" key="7">
    <source>
        <dbReference type="ARBA" id="ARBA00022786"/>
    </source>
</evidence>
<dbReference type="PROSITE" id="PS50237">
    <property type="entry name" value="HECT"/>
    <property type="match status" value="1"/>
</dbReference>
<dbReference type="Pfam" id="PF00632">
    <property type="entry name" value="HECT"/>
    <property type="match status" value="1"/>
</dbReference>
<evidence type="ECO:0000256" key="2">
    <source>
        <dbReference type="ARBA" id="ARBA00004123"/>
    </source>
</evidence>
<dbReference type="EC" id="2.3.2.26" evidence="4"/>
<comment type="subcellular location">
    <subcellularLocation>
        <location evidence="2">Nucleus</location>
    </subcellularLocation>
</comment>
<dbReference type="InterPro" id="IPR016024">
    <property type="entry name" value="ARM-type_fold"/>
</dbReference>
<evidence type="ECO:0000256" key="1">
    <source>
        <dbReference type="ARBA" id="ARBA00000885"/>
    </source>
</evidence>
<dbReference type="InterPro" id="IPR010314">
    <property type="entry name" value="E3_Ub_ligase_DUF913"/>
</dbReference>
<dbReference type="InterPro" id="IPR050409">
    <property type="entry name" value="E3_ubiq-protein_ligase"/>
</dbReference>
<feature type="region of interest" description="Disordered" evidence="12">
    <location>
        <begin position="2130"/>
        <end position="2222"/>
    </location>
</feature>
<feature type="active site" description="Glycyl thioester intermediate" evidence="11">
    <location>
        <position position="3375"/>
    </location>
</feature>
<reference evidence="15" key="1">
    <citation type="submission" date="2022-11" db="UniProtKB">
        <authorList>
            <consortium name="WormBaseParasite"/>
        </authorList>
    </citation>
    <scope>IDENTIFICATION</scope>
</reference>
<sequence length="3408" mass="392787">MTSFQVPECQNFIEKSCRARSDKEFCDLLDSVKVWFHSTRTELVKWTDIITRCDKILAHCSFRLSLKDPMRVDYDKEYALHVGSVLRFSSLLFENTFSRSIFPSTEKILRLLETTNLDVLLCVLRFLFVVSKHSDFLDRYSRKYDISPLRVYIKSIVEAWDSFDMAASFHQLCLDCALPAPDSFVTYLGSDRISVSVDRSKPLEDSLDKVLGDIRGWSTKYAKYVTEYAIAKSKALFIHRLQDKSNRIKCALIRVLVISIANYAKSLGLDSDIIAYESKVLCEIVKYEKLGQQFLCLKAEALRSLASIFFLKQIDLIKIISAELSLANAYGTISTIMNTAHNLFVSDNTPELSPEETDFYSALFSFVYHAGGNARGLKAFILSDDSLITFITRSVRIIDNLVSFNTSLLTNNRMELIAARFPTEIQNAKASLENGTAVYPLQNMALIKSLLNFMRRAIMDMHLGTVTMKQPTIEALLYVFENAQHFGPSLFHPCYHLIISFISQETNQINMIHETGLSQSILNCLMANDLMVSREIIQGLPNLISALSLNNRGLELIQTLKPMERIIRLIFSAKFLVTTSKKKDEMDKATLVITGGLNDLIDHQPSLAREIFTHIYQILGDLLKALEEPDIQCYDAEKRKSTMLYNFPYRFINEDEEMEDIDSPQGASNDATPDYQEELNQSLAADFEMESEPSKENEYRTYYSYGGVKILPLYENLNLVVKIINVVTKRNNKQLISLLEEIGIFERLVEFLITKFHPIGIKNAQYPRALAELFKRVSSTTKGPKTLAIEVMLKSCTEFNSIPTICYHLLGQASAHLQRDEIHAISRLTALFEFASELFTPKTNETFSNRDDLLERLLQDKPTTEAFVSSLLGVHRVFFSMKYMMELRKNASSASLSNMDLSLCQTSKEDFTELISSASTSCENIITALMSTHFTFIIQVIRSAANIASKKEYISNCVNFGSIVFEEICRSISPDGMDHELCPFKSIYLAQMTKLVDKILSACKTPYRSYLPHAIVGTNLIENLTEGIRHNNEDNCEMGISAWGQVMKKICYLDDFPLLRDPMVDKLRVELFNAIKSQIMSYPRNKTIPNPKAFIPHFVSVIIEILRASKRKEFDMTSLIDTHLINSKDTSQPMETDQPDSPIPPEEEKDMLLKDTTIVSGIIDFLQIIMCMTTTEDKITLEVAKLIIQFINTEPGDQYIKTKLVQKKFFHDIPRLCKDVLRPNRVTDQLMLKGNLHLMALLMMEMPTSIMMLQDTVPTAIAICELLNHVVEKGDWYVPYLPYVLFWIETWLKKQRLETRRALFNRHVETLEWSFRSVRSTNYQIFSENNQELLTKAFKDGKTSLALTEKRNLRMMVDLTKMVYRTLDRVNEFHSIKIKAKINEEITPNSVIKKDDSLKPENFEEGKVIEALVKILQANTMFAKSPSFETPSYGDEEKFTLDFLFNEDEEDAPTFERTPLPYELVYSTFSLLIQVFEIRNTRKSFIELGGVHAILQQELEKFTPEITLVAFVAFTRSMDIGIQSEKEIEATIQAALREHRYNNSVPYKLMPQNDPFDKSNFFYRMTPLFTHPQFFDIYTKNTKASRGNTIEMASRGMATDFVNIKVEDYKEKLFGEIIPELCAQAKRPAEVFRTNLIGKWTAVYYLTFLTWNYRSSIKYIMLEKNRNVVGHLIESFVNRTLPFKLYKFVLSFLSSLVICDEHEDAANLVMSEIRNVLQKCIKNWSQPEFTLKVSSLANLVLQLKDVMRCKRILPSRPVGMTGIKAFIREQMLHAFTQALAYISQKDSHAKGVNDVIILLREITEVVNTISPHNPEDLGLPGHGSATRTTPQAPPHQQVLRPYYERPRIRAYPHGRYVEHFLEPDWMHHTRDEDRTTSEEGSAEETVNENATAFDQVNEMADETNEIPIEFSSEAQSFEIQHRFLVYPYMNQWHPLHLPPTDLTDYTTTIPIELREMHENPRRTPMSIAREYPLEMPSLAPEMRMSNSANEPPPRIEPPHGFSRRKPDVDEYQALRMIVDKIPFYYDMSNWALDFVGRHSYQYIYGLLHALVLQKYEEKKPERTRAGPPVLPPPRNPISNELADIVADYNELQQMEIEHQDNLMIGGGDDNAEPAEDGNALFDAFRNGAELEMEEEQQPPTPPRPRRRSARLNPPPPPQPTIAGLEAEAEEEDDEMDDDEDDEDDERDDENDEDDTEAEDANEGQNEDDSFFSGPPPNAEGRMQEYANTHFPYFRNEIFSGLTSRFNTEDINSIARQLVSMRFPDFLDADNIYPMRSHVGNPKKNALQRANELLRRQVDYREIEEIRKAISREASYEEAIANLNEPVKTEKKSAEEMVLHSLRSARQLIIDNEKTKRATQAPEPRYQELDENIRFIVGENLRIPEGLDPYIIAELPAEIREQAIEQHLVSNPPMTQVDTSQETPMPSDPSDLNIDFLNTLPSEMRNFLINEVEFELLELEDNALMGENPLNFRQQIFKSLGDREIRSLPKEIIAEVLKSKREVMNSGTNQSFTRHSLFEQQFETRVKTAQIFDRKSIDILLALLLYRVPGLTNELEHLFIEISQDVGSCDYIVWALISMVQTVVQDVASEEVDEAAPTGTWLDSFTDYTGHVLRFTRTNKTAFTEISRFDIIYSCIQILSGIANRYPINFQTVGIYYKHMISNWTKDKVSPDNFWENIKSTVNLVPQNGDVDLSPRQLSPMQIVAIDDVEESAIFAFLQLLNTKCVKMQPRLQKKIIQALGKQSVDLPSHILYHCKKDKNQIQNICELFETAFRLCLVQPKKNNDNWEQKFMINVLNSFYEGREYLLNLMQKLIVERGINLVKLIQSTVSQISEQGFNLVKHGKLLMLLSSSNGDVKCFAQALQTMHYVRSKMVLEDYKQEMVTQKAQKEGLEKIQHDPNVTAAYLFHEKELDKKMLKDLRPLWESMNNLLEVMMDQAENDIIRTMQYSAEALYTAHMFCVNRHVMKRLFTGDTNEDLEDAKVQVQTILHFSERYRELLNYILRKTKNSQIDELANVFLYFFPKLLDFDVRRRYFNAEVYNMRSSMGNGGDVHLKVRRPHVFSDSYQALHRHPAADWFQRFSITFKGEQGQDAGGLLREWYTIITREIFNPNYALFITAPGDRAAYMINKMSHVNQEHLSYFTFIGHFIAKAVFDNKALDCYFTKAFYKHILGVPINYKDIECEDSEYFKSLQYLQTHPVSDLGSELTFTQEIDEFGVLKVKELIPNGSEVIVNDENKDEYVSLMCQMKMTESIRSQLDSFLNGFYDIIPRHLISIFQENELELLIAGLPEIDLDDWYNNTEYKGFNKNSEHIRWFWKALRSFTKEDLAQFMQFVTGTTRVPLGGFANLEGMSGVQKFTIHMDTRSNDRLPSAHTCFNQIDLPAYESYEQMKKNLLLACRECNTGFAFA</sequence>
<protein>
    <recommendedName>
        <fullName evidence="4">HECT-type E3 ubiquitin transferase</fullName>
        <ecNumber evidence="4">2.3.2.26</ecNumber>
    </recommendedName>
</protein>
<proteinExistence type="inferred from homology"/>
<evidence type="ECO:0000256" key="6">
    <source>
        <dbReference type="ARBA" id="ARBA00022679"/>
    </source>
</evidence>
<comment type="pathway">
    <text evidence="3">Protein modification; protein ubiquitination.</text>
</comment>
<evidence type="ECO:0000259" key="13">
    <source>
        <dbReference type="PROSITE" id="PS50237"/>
    </source>
</evidence>
<dbReference type="WBParaSite" id="PSU_v2.g16553.t1">
    <property type="protein sequence ID" value="PSU_v2.g16553.t1"/>
    <property type="gene ID" value="PSU_v2.g16553"/>
</dbReference>
<dbReference type="Gene3D" id="3.90.1750.10">
    <property type="entry name" value="Hect, E3 ligase catalytic domains"/>
    <property type="match status" value="1"/>
</dbReference>
<evidence type="ECO:0000256" key="3">
    <source>
        <dbReference type="ARBA" id="ARBA00004906"/>
    </source>
</evidence>
<keyword evidence="8" id="KW-0509">mRNA transport</keyword>
<dbReference type="GO" id="GO:0005737">
    <property type="term" value="C:cytoplasm"/>
    <property type="evidence" value="ECO:0007669"/>
    <property type="project" value="TreeGrafter"/>
</dbReference>
<dbReference type="FunFam" id="3.30.2160.10:FF:000001">
    <property type="entry name" value="E3 ubiquitin-protein ligase NEDD4-like"/>
    <property type="match status" value="1"/>
</dbReference>
<dbReference type="InterPro" id="IPR000569">
    <property type="entry name" value="HECT_dom"/>
</dbReference>
<evidence type="ECO:0000256" key="9">
    <source>
        <dbReference type="ARBA" id="ARBA00023242"/>
    </source>
</evidence>
<dbReference type="PANTHER" id="PTHR11254">
    <property type="entry name" value="HECT DOMAIN UBIQUITIN-PROTEIN LIGASE"/>
    <property type="match status" value="1"/>
</dbReference>
<evidence type="ECO:0000256" key="12">
    <source>
        <dbReference type="SAM" id="MobiDB-lite"/>
    </source>
</evidence>
<evidence type="ECO:0000256" key="10">
    <source>
        <dbReference type="ARBA" id="ARBA00034494"/>
    </source>
</evidence>
<dbReference type="Pfam" id="PF06012">
    <property type="entry name" value="DUF908"/>
    <property type="match status" value="1"/>
</dbReference>
<dbReference type="CDD" id="cd00078">
    <property type="entry name" value="HECTc"/>
    <property type="match status" value="1"/>
</dbReference>
<feature type="region of interest" description="Disordered" evidence="12">
    <location>
        <begin position="1127"/>
        <end position="1146"/>
    </location>
</feature>
<evidence type="ECO:0000313" key="14">
    <source>
        <dbReference type="Proteomes" id="UP000887577"/>
    </source>
</evidence>
<dbReference type="Gene3D" id="3.30.2160.10">
    <property type="entry name" value="Hect, E3 ligase catalytic domain"/>
    <property type="match status" value="1"/>
</dbReference>
<organism evidence="14 15">
    <name type="scientific">Panagrolaimus superbus</name>
    <dbReference type="NCBI Taxonomy" id="310955"/>
    <lineage>
        <taxon>Eukaryota</taxon>
        <taxon>Metazoa</taxon>
        <taxon>Ecdysozoa</taxon>
        <taxon>Nematoda</taxon>
        <taxon>Chromadorea</taxon>
        <taxon>Rhabditida</taxon>
        <taxon>Tylenchina</taxon>
        <taxon>Panagrolaimomorpha</taxon>
        <taxon>Panagrolaimoidea</taxon>
        <taxon>Panagrolaimidae</taxon>
        <taxon>Panagrolaimus</taxon>
    </lineage>
</organism>
<feature type="domain" description="HECT" evidence="13">
    <location>
        <begin position="3072"/>
        <end position="3408"/>
    </location>
</feature>
<dbReference type="GO" id="GO:0000209">
    <property type="term" value="P:protein polyubiquitination"/>
    <property type="evidence" value="ECO:0007669"/>
    <property type="project" value="TreeGrafter"/>
</dbReference>
<keyword evidence="9" id="KW-0539">Nucleus</keyword>
<comment type="catalytic activity">
    <reaction evidence="1">
        <text>S-ubiquitinyl-[E2 ubiquitin-conjugating enzyme]-L-cysteine + [acceptor protein]-L-lysine = [E2 ubiquitin-conjugating enzyme]-L-cysteine + N(6)-ubiquitinyl-[acceptor protein]-L-lysine.</text>
        <dbReference type="EC" id="2.3.2.26"/>
    </reaction>
</comment>
<dbReference type="Proteomes" id="UP000887577">
    <property type="component" value="Unplaced"/>
</dbReference>
<name>A0A914YAU9_9BILA</name>
<dbReference type="FunFam" id="3.90.1750.10:FF:000003">
    <property type="entry name" value="E3 ubiquitin-protein ligase UPL1"/>
    <property type="match status" value="1"/>
</dbReference>